<dbReference type="EMBL" id="BSXS01000325">
    <property type="protein sequence ID" value="GME72009.1"/>
    <property type="molecule type" value="Genomic_DNA"/>
</dbReference>
<proteinExistence type="predicted"/>
<evidence type="ECO:0000313" key="2">
    <source>
        <dbReference type="Proteomes" id="UP001165064"/>
    </source>
</evidence>
<name>A0ACB5SSW4_AMBMO</name>
<sequence>MFIYYWIPAYIFQAIGYLSWMTWIAPENFNLATVSGTQFGLGFNPLPTFYWNIIRTSSPLVIPFYNTMTNYCGAFLSGLCILAMYYTNNSSTAYLPMNSSNIFTNTSKSYDVTKVITNGVLNEEKYKAYSPPFYSAANLLYYAAFFTAYPVVFLYVLLDQWKLIRKAGMQAYEAFTSKWRQISHHAQKSFKALLEGKFRQSFTEFTNIFLDDNSIYDGYDVPFTKLISRHPEVPD</sequence>
<dbReference type="Proteomes" id="UP001165064">
    <property type="component" value="Unassembled WGS sequence"/>
</dbReference>
<evidence type="ECO:0000313" key="1">
    <source>
        <dbReference type="EMBL" id="GME72009.1"/>
    </source>
</evidence>
<gene>
    <name evidence="1" type="ORF">Amon02_000080900</name>
</gene>
<accession>A0ACB5SSW4</accession>
<comment type="caution">
    <text evidence="1">The sequence shown here is derived from an EMBL/GenBank/DDBJ whole genome shotgun (WGS) entry which is preliminary data.</text>
</comment>
<organism evidence="1 2">
    <name type="scientific">Ambrosiozyma monospora</name>
    <name type="common">Yeast</name>
    <name type="synonym">Endomycopsis monosporus</name>
    <dbReference type="NCBI Taxonomy" id="43982"/>
    <lineage>
        <taxon>Eukaryota</taxon>
        <taxon>Fungi</taxon>
        <taxon>Dikarya</taxon>
        <taxon>Ascomycota</taxon>
        <taxon>Saccharomycotina</taxon>
        <taxon>Pichiomycetes</taxon>
        <taxon>Pichiales</taxon>
        <taxon>Pichiaceae</taxon>
        <taxon>Ambrosiozyma</taxon>
    </lineage>
</organism>
<protein>
    <submittedName>
        <fullName evidence="1">Unnamed protein product</fullName>
    </submittedName>
</protein>
<keyword evidence="2" id="KW-1185">Reference proteome</keyword>
<reference evidence="1" key="1">
    <citation type="submission" date="2023-04" db="EMBL/GenBank/DDBJ databases">
        <title>Ambrosiozyma monospora NBRC 10751.</title>
        <authorList>
            <person name="Ichikawa N."/>
            <person name="Sato H."/>
            <person name="Tonouchi N."/>
        </authorList>
    </citation>
    <scope>NUCLEOTIDE SEQUENCE</scope>
    <source>
        <strain evidence="1">NBRC 10751</strain>
    </source>
</reference>